<proteinExistence type="predicted"/>
<evidence type="ECO:0000313" key="2">
    <source>
        <dbReference type="Proteomes" id="UP001175228"/>
    </source>
</evidence>
<evidence type="ECO:0000313" key="1">
    <source>
        <dbReference type="EMBL" id="KAK0479396.1"/>
    </source>
</evidence>
<reference evidence="1" key="1">
    <citation type="submission" date="2023-06" db="EMBL/GenBank/DDBJ databases">
        <authorList>
            <consortium name="Lawrence Berkeley National Laboratory"/>
            <person name="Ahrendt S."/>
            <person name="Sahu N."/>
            <person name="Indic B."/>
            <person name="Wong-Bajracharya J."/>
            <person name="Merenyi Z."/>
            <person name="Ke H.-M."/>
            <person name="Monk M."/>
            <person name="Kocsube S."/>
            <person name="Drula E."/>
            <person name="Lipzen A."/>
            <person name="Balint B."/>
            <person name="Henrissat B."/>
            <person name="Andreopoulos B."/>
            <person name="Martin F.M."/>
            <person name="Harder C.B."/>
            <person name="Rigling D."/>
            <person name="Ford K.L."/>
            <person name="Foster G.D."/>
            <person name="Pangilinan J."/>
            <person name="Papanicolaou A."/>
            <person name="Barry K."/>
            <person name="LaButti K."/>
            <person name="Viragh M."/>
            <person name="Koriabine M."/>
            <person name="Yan M."/>
            <person name="Riley R."/>
            <person name="Champramary S."/>
            <person name="Plett K.L."/>
            <person name="Tsai I.J."/>
            <person name="Slot J."/>
            <person name="Sipos G."/>
            <person name="Plett J."/>
            <person name="Nagy L.G."/>
            <person name="Grigoriev I.V."/>
        </authorList>
    </citation>
    <scope>NUCLEOTIDE SEQUENCE</scope>
    <source>
        <strain evidence="1">HWK02</strain>
    </source>
</reference>
<comment type="caution">
    <text evidence="1">The sequence shown here is derived from an EMBL/GenBank/DDBJ whole genome shotgun (WGS) entry which is preliminary data.</text>
</comment>
<dbReference type="EMBL" id="JAUEPU010000088">
    <property type="protein sequence ID" value="KAK0479396.1"/>
    <property type="molecule type" value="Genomic_DNA"/>
</dbReference>
<dbReference type="AlphaFoldDB" id="A0AA39TC67"/>
<name>A0AA39TC67_9AGAR</name>
<sequence>MQRLSFDSLACFCRCLLCVIPTAHNCKKLQVKRLLSGARFVSLSIPSKCPSSAMITRLQSAVLIFGKICREGVNEFFEFLDVLLALLNEYVVLC</sequence>
<protein>
    <submittedName>
        <fullName evidence="1">Uncharacterized protein</fullName>
    </submittedName>
</protein>
<gene>
    <name evidence="1" type="ORF">EDD18DRAFT_1207239</name>
</gene>
<keyword evidence="2" id="KW-1185">Reference proteome</keyword>
<dbReference type="Proteomes" id="UP001175228">
    <property type="component" value="Unassembled WGS sequence"/>
</dbReference>
<organism evidence="1 2">
    <name type="scientific">Armillaria luteobubalina</name>
    <dbReference type="NCBI Taxonomy" id="153913"/>
    <lineage>
        <taxon>Eukaryota</taxon>
        <taxon>Fungi</taxon>
        <taxon>Dikarya</taxon>
        <taxon>Basidiomycota</taxon>
        <taxon>Agaricomycotina</taxon>
        <taxon>Agaricomycetes</taxon>
        <taxon>Agaricomycetidae</taxon>
        <taxon>Agaricales</taxon>
        <taxon>Marasmiineae</taxon>
        <taxon>Physalacriaceae</taxon>
        <taxon>Armillaria</taxon>
    </lineage>
</organism>
<accession>A0AA39TC67</accession>